<dbReference type="PANTHER" id="PTHR43976">
    <property type="entry name" value="SHORT CHAIN DEHYDROGENASE"/>
    <property type="match status" value="1"/>
</dbReference>
<evidence type="ECO:0000313" key="3">
    <source>
        <dbReference type="EMBL" id="EXG81213.1"/>
    </source>
</evidence>
<accession>A0A010Z1A6</accession>
<comment type="similarity">
    <text evidence="1 2">Belongs to the short-chain dehydrogenases/reductases (SDR) family.</text>
</comment>
<dbReference type="PRINTS" id="PR00081">
    <property type="entry name" value="GDHRDH"/>
</dbReference>
<dbReference type="InterPro" id="IPR036291">
    <property type="entry name" value="NAD(P)-bd_dom_sf"/>
</dbReference>
<dbReference type="OrthoDB" id="9792003at2"/>
<dbReference type="PANTHER" id="PTHR43976:SF9">
    <property type="entry name" value="OXIDOREDUCTASE"/>
    <property type="match status" value="1"/>
</dbReference>
<dbReference type="AlphaFoldDB" id="A0A010Z1A6"/>
<dbReference type="PRINTS" id="PR00080">
    <property type="entry name" value="SDRFAMILY"/>
</dbReference>
<dbReference type="InterPro" id="IPR002347">
    <property type="entry name" value="SDR_fam"/>
</dbReference>
<gene>
    <name evidence="3" type="ORF">CryarDRAFT_2322</name>
</gene>
<dbReference type="EMBL" id="JFBT01000001">
    <property type="protein sequence ID" value="EXG81213.1"/>
    <property type="molecule type" value="Genomic_DNA"/>
</dbReference>
<sequence length="283" mass="29246">MRTVLVTGASTGFGRVTAEALAQRGHHVFAGVRDVGGRNEKVAAELRSGGVTVVELDVLDQASADAAVAAVVEADGRLDAVINNAGRMFAGPVEAFTAAEIQTILDVNVLGPARVARAALPVLRRQGRGVLIQNGSLAGWVAMPYTGLYAASKAAVKALVETWHHELAPFGVESVTVDAAPYPTNIGANAGSPSELDRVAPYGTNFNGFLSDVMRRARSSEPGDPREVADAFVRLVEMPDGTRPRRTIVAPVSERDAVTAAATAADAATGAVATGMGVDSHLV</sequence>
<dbReference type="SUPFAM" id="SSF51735">
    <property type="entry name" value="NAD(P)-binding Rossmann-fold domains"/>
    <property type="match status" value="1"/>
</dbReference>
<evidence type="ECO:0000256" key="2">
    <source>
        <dbReference type="RuleBase" id="RU000363"/>
    </source>
</evidence>
<dbReference type="Proteomes" id="UP000021053">
    <property type="component" value="Unassembled WGS sequence"/>
</dbReference>
<organism evidence="3 4">
    <name type="scientific">Cryptosporangium arvum DSM 44712</name>
    <dbReference type="NCBI Taxonomy" id="927661"/>
    <lineage>
        <taxon>Bacteria</taxon>
        <taxon>Bacillati</taxon>
        <taxon>Actinomycetota</taxon>
        <taxon>Actinomycetes</taxon>
        <taxon>Cryptosporangiales</taxon>
        <taxon>Cryptosporangiaceae</taxon>
        <taxon>Cryptosporangium</taxon>
    </lineage>
</organism>
<keyword evidence="4" id="KW-1185">Reference proteome</keyword>
<dbReference type="Pfam" id="PF00106">
    <property type="entry name" value="adh_short"/>
    <property type="match status" value="1"/>
</dbReference>
<dbReference type="Gene3D" id="3.40.50.720">
    <property type="entry name" value="NAD(P)-binding Rossmann-like Domain"/>
    <property type="match status" value="1"/>
</dbReference>
<dbReference type="CDD" id="cd05374">
    <property type="entry name" value="17beta-HSD-like_SDR_c"/>
    <property type="match status" value="1"/>
</dbReference>
<dbReference type="RefSeq" id="WP_051570036.1">
    <property type="nucleotide sequence ID" value="NZ_KK073874.1"/>
</dbReference>
<evidence type="ECO:0000313" key="4">
    <source>
        <dbReference type="Proteomes" id="UP000021053"/>
    </source>
</evidence>
<name>A0A010Z1A6_9ACTN</name>
<dbReference type="InterPro" id="IPR051911">
    <property type="entry name" value="SDR_oxidoreductase"/>
</dbReference>
<reference evidence="3 4" key="1">
    <citation type="submission" date="2013-07" db="EMBL/GenBank/DDBJ databases">
        <authorList>
            <consortium name="DOE Joint Genome Institute"/>
            <person name="Eisen J."/>
            <person name="Huntemann M."/>
            <person name="Han J."/>
            <person name="Chen A."/>
            <person name="Kyrpides N."/>
            <person name="Mavromatis K."/>
            <person name="Markowitz V."/>
            <person name="Palaniappan K."/>
            <person name="Ivanova N."/>
            <person name="Schaumberg A."/>
            <person name="Pati A."/>
            <person name="Liolios K."/>
            <person name="Nordberg H.P."/>
            <person name="Cantor M.N."/>
            <person name="Hua S.X."/>
            <person name="Woyke T."/>
        </authorList>
    </citation>
    <scope>NUCLEOTIDE SEQUENCE [LARGE SCALE GENOMIC DNA]</scope>
    <source>
        <strain evidence="3 4">DSM 44712</strain>
    </source>
</reference>
<protein>
    <submittedName>
        <fullName evidence="3">Short-chain alcohol dehydrogenase</fullName>
    </submittedName>
</protein>
<evidence type="ECO:0000256" key="1">
    <source>
        <dbReference type="ARBA" id="ARBA00006484"/>
    </source>
</evidence>
<dbReference type="PROSITE" id="PS00061">
    <property type="entry name" value="ADH_SHORT"/>
    <property type="match status" value="1"/>
</dbReference>
<proteinExistence type="inferred from homology"/>
<dbReference type="InterPro" id="IPR020904">
    <property type="entry name" value="Sc_DH/Rdtase_CS"/>
</dbReference>
<dbReference type="HOGENOM" id="CLU_010194_2_9_11"/>
<comment type="caution">
    <text evidence="3">The sequence shown here is derived from an EMBL/GenBank/DDBJ whole genome shotgun (WGS) entry which is preliminary data.</text>
</comment>